<dbReference type="PANTHER" id="PTHR37953:SF1">
    <property type="entry name" value="UPF0127 PROTEIN MJ1496"/>
    <property type="match status" value="1"/>
</dbReference>
<sequence>MKIWGWAAVLGCFAGPLWAECSETRVSLRGDWGTASFSVEIADDNAERALGLMHREYMPKSHGMLFVYEQEQPRVSFWMRNTLIPLDLLYIDTAGVVQEIHTAKPLDETAIPSSGPRLAVLEINGGLADAMGISVGSQVRHPAFGDDAAWACDTK</sequence>
<name>A0A1M4N0M1_9RHOB</name>
<dbReference type="Gene3D" id="2.60.120.1140">
    <property type="entry name" value="Protein of unknown function DUF192"/>
    <property type="match status" value="1"/>
</dbReference>
<evidence type="ECO:0000313" key="1">
    <source>
        <dbReference type="EMBL" id="SCM68410.1"/>
    </source>
</evidence>
<dbReference type="PANTHER" id="PTHR37953">
    <property type="entry name" value="UPF0127 PROTEIN MJ1496"/>
    <property type="match status" value="1"/>
</dbReference>
<keyword evidence="2" id="KW-1185">Reference proteome</keyword>
<proteinExistence type="predicted"/>
<evidence type="ECO:0000313" key="2">
    <source>
        <dbReference type="Proteomes" id="UP000184085"/>
    </source>
</evidence>
<dbReference type="InterPro" id="IPR003795">
    <property type="entry name" value="DUF192"/>
</dbReference>
<dbReference type="Pfam" id="PF02643">
    <property type="entry name" value="DUF192"/>
    <property type="match status" value="1"/>
</dbReference>
<dbReference type="Proteomes" id="UP000184085">
    <property type="component" value="Unassembled WGS sequence"/>
</dbReference>
<dbReference type="AlphaFoldDB" id="A0A1M4N0M1"/>
<dbReference type="EMBL" id="FMJB01000055">
    <property type="protein sequence ID" value="SCM68410.1"/>
    <property type="molecule type" value="Genomic_DNA"/>
</dbReference>
<accession>A0A1M4N0M1</accession>
<protein>
    <submittedName>
        <fullName evidence="1">Uncharacterized protein</fullName>
    </submittedName>
</protein>
<gene>
    <name evidence="1" type="ORF">KARMA_2629</name>
</gene>
<dbReference type="InterPro" id="IPR038695">
    <property type="entry name" value="Saro_0823-like_sf"/>
</dbReference>
<dbReference type="RefSeq" id="WP_072707031.1">
    <property type="nucleotide sequence ID" value="NZ_FMJB01000055.1"/>
</dbReference>
<reference evidence="2" key="1">
    <citation type="submission" date="2016-09" db="EMBL/GenBank/DDBJ databases">
        <authorList>
            <person name="Wibberg D."/>
        </authorList>
    </citation>
    <scope>NUCLEOTIDE SEQUENCE [LARGE SCALE GENOMIC DNA]</scope>
</reference>
<organism evidence="1 2">
    <name type="scientific">Donghicola eburneus</name>
    <dbReference type="NCBI Taxonomy" id="393278"/>
    <lineage>
        <taxon>Bacteria</taxon>
        <taxon>Pseudomonadati</taxon>
        <taxon>Pseudomonadota</taxon>
        <taxon>Alphaproteobacteria</taxon>
        <taxon>Rhodobacterales</taxon>
        <taxon>Roseobacteraceae</taxon>
        <taxon>Donghicola</taxon>
    </lineage>
</organism>